<evidence type="ECO:0000313" key="2">
    <source>
        <dbReference type="EMBL" id="QHU07367.1"/>
    </source>
</evidence>
<feature type="transmembrane region" description="Helical" evidence="1">
    <location>
        <begin position="6"/>
        <end position="25"/>
    </location>
</feature>
<name>A0A6C0JSE5_9ZZZZ</name>
<dbReference type="EMBL" id="MN740684">
    <property type="protein sequence ID" value="QHU07367.1"/>
    <property type="molecule type" value="Genomic_DNA"/>
</dbReference>
<keyword evidence="1" id="KW-0472">Membrane</keyword>
<keyword evidence="1" id="KW-0812">Transmembrane</keyword>
<organism evidence="2">
    <name type="scientific">viral metagenome</name>
    <dbReference type="NCBI Taxonomy" id="1070528"/>
    <lineage>
        <taxon>unclassified sequences</taxon>
        <taxon>metagenomes</taxon>
        <taxon>organismal metagenomes</taxon>
    </lineage>
</organism>
<protein>
    <submittedName>
        <fullName evidence="2">Uncharacterized protein</fullName>
    </submittedName>
</protein>
<sequence length="207" mass="24081">MTINNILRGAGICLFILILIVDDFPFYKKMKESYVQLILAIFVVSVMIYDYILGFILTMILMLIYYEVYKKIDNKINKNKPNNNVNSKKYMLNPLEKIEEDFEVNNKREVKSCVVEYNYITPEHLHDAQNNIVDENGYNSDLKIINPVDCSIQGLELGKDYDNITGYNIDDTEIGFKLENHNNNTPYTNNTNKIMPIYKNLPSTPQI</sequence>
<feature type="transmembrane region" description="Helical" evidence="1">
    <location>
        <begin position="37"/>
        <end position="66"/>
    </location>
</feature>
<dbReference type="AlphaFoldDB" id="A0A6C0JSE5"/>
<evidence type="ECO:0000256" key="1">
    <source>
        <dbReference type="SAM" id="Phobius"/>
    </source>
</evidence>
<accession>A0A6C0JSE5</accession>
<reference evidence="2" key="1">
    <citation type="journal article" date="2020" name="Nature">
        <title>Giant virus diversity and host interactions through global metagenomics.</title>
        <authorList>
            <person name="Schulz F."/>
            <person name="Roux S."/>
            <person name="Paez-Espino D."/>
            <person name="Jungbluth S."/>
            <person name="Walsh D.A."/>
            <person name="Denef V.J."/>
            <person name="McMahon K.D."/>
            <person name="Konstantinidis K.T."/>
            <person name="Eloe-Fadrosh E.A."/>
            <person name="Kyrpides N.C."/>
            <person name="Woyke T."/>
        </authorList>
    </citation>
    <scope>NUCLEOTIDE SEQUENCE</scope>
    <source>
        <strain evidence="2">GVMAG-S-1040241-154</strain>
    </source>
</reference>
<proteinExistence type="predicted"/>
<keyword evidence="1" id="KW-1133">Transmembrane helix</keyword>